<evidence type="ECO:0000256" key="6">
    <source>
        <dbReference type="ARBA" id="ARBA00023136"/>
    </source>
</evidence>
<keyword evidence="2" id="KW-0813">Transport</keyword>
<keyword evidence="5 7" id="KW-1133">Transmembrane helix</keyword>
<dbReference type="EMBL" id="JPMD01000004">
    <property type="protein sequence ID" value="KEZ88195.1"/>
    <property type="molecule type" value="Genomic_DNA"/>
</dbReference>
<proteinExistence type="predicted"/>
<evidence type="ECO:0000313" key="9">
    <source>
        <dbReference type="EMBL" id="KEZ88195.1"/>
    </source>
</evidence>
<feature type="transmembrane region" description="Helical" evidence="7">
    <location>
        <begin position="380"/>
        <end position="398"/>
    </location>
</feature>
<keyword evidence="10" id="KW-1185">Reference proteome</keyword>
<dbReference type="Pfam" id="PF07690">
    <property type="entry name" value="MFS_1"/>
    <property type="match status" value="1"/>
</dbReference>
<dbReference type="Proteomes" id="UP000028542">
    <property type="component" value="Unassembled WGS sequence"/>
</dbReference>
<dbReference type="InterPro" id="IPR011701">
    <property type="entry name" value="MFS"/>
</dbReference>
<feature type="transmembrane region" description="Helical" evidence="7">
    <location>
        <begin position="226"/>
        <end position="247"/>
    </location>
</feature>
<dbReference type="InterPro" id="IPR050171">
    <property type="entry name" value="MFS_Transporters"/>
</dbReference>
<keyword evidence="3" id="KW-1003">Cell membrane</keyword>
<feature type="transmembrane region" description="Helical" evidence="7">
    <location>
        <begin position="314"/>
        <end position="332"/>
    </location>
</feature>
<dbReference type="GO" id="GO:0005886">
    <property type="term" value="C:plasma membrane"/>
    <property type="evidence" value="ECO:0007669"/>
    <property type="project" value="UniProtKB-SubCell"/>
</dbReference>
<dbReference type="SUPFAM" id="SSF103473">
    <property type="entry name" value="MFS general substrate transporter"/>
    <property type="match status" value="1"/>
</dbReference>
<feature type="transmembrane region" description="Helical" evidence="7">
    <location>
        <begin position="144"/>
        <end position="163"/>
    </location>
</feature>
<reference evidence="9 10" key="1">
    <citation type="submission" date="2014-07" db="EMBL/GenBank/DDBJ databases">
        <title>Draft genome of Clostridium sulfidigenes 113A isolated from sediments associated with methane hydrate from Krishna Godavari basin.</title>
        <authorList>
            <person name="Honkalas V.S."/>
            <person name="Dabir A.P."/>
            <person name="Arora P."/>
            <person name="Dhakephalkar P.K."/>
        </authorList>
    </citation>
    <scope>NUCLEOTIDE SEQUENCE [LARGE SCALE GENOMIC DNA]</scope>
    <source>
        <strain evidence="9 10">113A</strain>
    </source>
</reference>
<gene>
    <name evidence="9" type="ORF">IO99_03465</name>
</gene>
<feature type="transmembrane region" description="Helical" evidence="7">
    <location>
        <begin position="353"/>
        <end position="374"/>
    </location>
</feature>
<evidence type="ECO:0000256" key="7">
    <source>
        <dbReference type="SAM" id="Phobius"/>
    </source>
</evidence>
<feature type="transmembrane region" description="Helical" evidence="7">
    <location>
        <begin position="47"/>
        <end position="69"/>
    </location>
</feature>
<feature type="transmembrane region" description="Helical" evidence="7">
    <location>
        <begin position="21"/>
        <end position="41"/>
    </location>
</feature>
<organism evidence="9 10">
    <name type="scientific">Clostridium sulfidigenes</name>
    <dbReference type="NCBI Taxonomy" id="318464"/>
    <lineage>
        <taxon>Bacteria</taxon>
        <taxon>Bacillati</taxon>
        <taxon>Bacillota</taxon>
        <taxon>Clostridia</taxon>
        <taxon>Eubacteriales</taxon>
        <taxon>Clostridiaceae</taxon>
        <taxon>Clostridium</taxon>
    </lineage>
</organism>
<dbReference type="eggNOG" id="COG2814">
    <property type="taxonomic scope" value="Bacteria"/>
</dbReference>
<dbReference type="Gene3D" id="1.20.1250.20">
    <property type="entry name" value="MFS general substrate transporter like domains"/>
    <property type="match status" value="2"/>
</dbReference>
<evidence type="ECO:0000313" key="10">
    <source>
        <dbReference type="Proteomes" id="UP000028542"/>
    </source>
</evidence>
<feature type="domain" description="Major facilitator superfamily (MFS) profile" evidence="8">
    <location>
        <begin position="223"/>
        <end position="424"/>
    </location>
</feature>
<dbReference type="RefSeq" id="WP_035130238.1">
    <property type="nucleotide sequence ID" value="NZ_JPMD01000004.1"/>
</dbReference>
<feature type="transmembrane region" description="Helical" evidence="7">
    <location>
        <begin position="110"/>
        <end position="132"/>
    </location>
</feature>
<dbReference type="PROSITE" id="PS50850">
    <property type="entry name" value="MFS"/>
    <property type="match status" value="1"/>
</dbReference>
<comment type="subcellular location">
    <subcellularLocation>
        <location evidence="1">Cell membrane</location>
        <topology evidence="1">Multi-pass membrane protein</topology>
    </subcellularLocation>
</comment>
<keyword evidence="4 7" id="KW-0812">Transmembrane</keyword>
<evidence type="ECO:0000256" key="1">
    <source>
        <dbReference type="ARBA" id="ARBA00004651"/>
    </source>
</evidence>
<dbReference type="PANTHER" id="PTHR23517">
    <property type="entry name" value="RESISTANCE PROTEIN MDTM, PUTATIVE-RELATED-RELATED"/>
    <property type="match status" value="1"/>
</dbReference>
<dbReference type="AlphaFoldDB" id="A0A084JGW1"/>
<evidence type="ECO:0000256" key="5">
    <source>
        <dbReference type="ARBA" id="ARBA00022989"/>
    </source>
</evidence>
<accession>A0A084JGW1</accession>
<name>A0A084JGW1_9CLOT</name>
<feature type="transmembrane region" description="Helical" evidence="7">
    <location>
        <begin position="259"/>
        <end position="278"/>
    </location>
</feature>
<protein>
    <recommendedName>
        <fullName evidence="8">Major facilitator superfamily (MFS) profile domain-containing protein</fullName>
    </recommendedName>
</protein>
<evidence type="ECO:0000256" key="2">
    <source>
        <dbReference type="ARBA" id="ARBA00022448"/>
    </source>
</evidence>
<feature type="transmembrane region" description="Helical" evidence="7">
    <location>
        <begin position="290"/>
        <end position="308"/>
    </location>
</feature>
<dbReference type="InterPro" id="IPR020846">
    <property type="entry name" value="MFS_dom"/>
</dbReference>
<dbReference type="STRING" id="318464.IO99_03465"/>
<feature type="transmembrane region" description="Helical" evidence="7">
    <location>
        <begin position="81"/>
        <end position="104"/>
    </location>
</feature>
<feature type="transmembrane region" description="Helical" evidence="7">
    <location>
        <begin position="175"/>
        <end position="193"/>
    </location>
</feature>
<keyword evidence="6 7" id="KW-0472">Membrane</keyword>
<evidence type="ECO:0000256" key="4">
    <source>
        <dbReference type="ARBA" id="ARBA00022692"/>
    </source>
</evidence>
<dbReference type="GO" id="GO:0022857">
    <property type="term" value="F:transmembrane transporter activity"/>
    <property type="evidence" value="ECO:0007669"/>
    <property type="project" value="InterPro"/>
</dbReference>
<evidence type="ECO:0000259" key="8">
    <source>
        <dbReference type="PROSITE" id="PS50850"/>
    </source>
</evidence>
<evidence type="ECO:0000256" key="3">
    <source>
        <dbReference type="ARBA" id="ARBA00022475"/>
    </source>
</evidence>
<sequence length="424" mass="47260">MGKLKTLQIIKTFPRNIHIMVASEALCALAMGMFFFLQILYYDSIGLSAEAIGTIFSIGSLFTLTGFFVGPFIKILGRKRILCIGLLICAIGVGFHMGFRAMIILMFGQILINIGTCLINVTELQLLYSYTIGKKECCAYSYKYSVNLIAGAVGALIAGNITGIEYFARIGYKKLFILAAIILIVTSTIRCLLLPKDITNVAENEEVKKSMRETIECLKSDKQIRLFSMLLFINAIGFSGVAPYNNLILKNYFGLGNNIISYITFSLTILSMFGLILMPGIIERMGVKKFNLTVFIIAIISCFMLAVVSSSELFILFLVIRGISVGLIIYSLDSLMMSNIAIEHRDIFASLKMLANGFSLAIGNFLGGTILNNLGYRYNYLYGFIILICATIFFYLKVRIYMTSTTINRSCSCNFKARHIEYKK</sequence>
<dbReference type="InterPro" id="IPR036259">
    <property type="entry name" value="MFS_trans_sf"/>
</dbReference>
<comment type="caution">
    <text evidence="9">The sequence shown here is derived from an EMBL/GenBank/DDBJ whole genome shotgun (WGS) entry which is preliminary data.</text>
</comment>